<sequence length="177" mass="20334">MANFKAVQLFLFAIFISSFLLTPSEPSLLPFIDPFGILEQTPFGLLENENRDALQQPLPPARVDWKETPESHVIMLDVPGMNKEEMKIELDEENRILKVIGERKREEEKQSEHWHRLERSYGKFWRQFRLPSNADMESVKAQLQNGVLKVTLSKLSPEKIKGPRVVGILDEQPPAGS</sequence>
<organism evidence="7">
    <name type="scientific">Citrullus lanatus</name>
    <name type="common">Watermelon</name>
    <name type="synonym">Citrullus vulgaris</name>
    <dbReference type="NCBI Taxonomy" id="3654"/>
    <lineage>
        <taxon>Eukaryota</taxon>
        <taxon>Viridiplantae</taxon>
        <taxon>Streptophyta</taxon>
        <taxon>Embryophyta</taxon>
        <taxon>Tracheophyta</taxon>
        <taxon>Spermatophyta</taxon>
        <taxon>Magnoliopsida</taxon>
        <taxon>eudicotyledons</taxon>
        <taxon>Gunneridae</taxon>
        <taxon>Pentapetalae</taxon>
        <taxon>rosids</taxon>
        <taxon>fabids</taxon>
        <taxon>Cucurbitales</taxon>
        <taxon>Cucurbitaceae</taxon>
        <taxon>Benincaseae</taxon>
        <taxon>Citrullus</taxon>
    </lineage>
</organism>
<dbReference type="InterPro" id="IPR008978">
    <property type="entry name" value="HSP20-like_chaperone"/>
</dbReference>
<evidence type="ECO:0000256" key="3">
    <source>
        <dbReference type="RuleBase" id="RU003616"/>
    </source>
</evidence>
<feature type="domain" description="SHSP" evidence="5">
    <location>
        <begin position="52"/>
        <end position="171"/>
    </location>
</feature>
<feature type="chain" id="PRO_5003607002" evidence="4">
    <location>
        <begin position="27"/>
        <end position="177"/>
    </location>
</feature>
<keyword evidence="1" id="KW-0346">Stress response</keyword>
<dbReference type="EMBL" id="HQ681898">
    <property type="protein sequence ID" value="ADU55793.1"/>
    <property type="molecule type" value="mRNA"/>
</dbReference>
<evidence type="ECO:0000313" key="7">
    <source>
        <dbReference type="EMBL" id="ADU55793.1"/>
    </source>
</evidence>
<evidence type="ECO:0000256" key="2">
    <source>
        <dbReference type="PROSITE-ProRule" id="PRU00285"/>
    </source>
</evidence>
<dbReference type="PROSITE" id="PS01031">
    <property type="entry name" value="SHSP"/>
    <property type="match status" value="1"/>
</dbReference>
<protein>
    <submittedName>
        <fullName evidence="7">HSP20.3</fullName>
    </submittedName>
</protein>
<proteinExistence type="evidence at transcript level"/>
<reference evidence="7" key="1">
    <citation type="journal article" date="2011" name="Planta">
        <title>Dynamic changes in the leaf proteome of a C3 xerophyte, Citrullus lanatus (wild watermelon), in response to water deficit.</title>
        <authorList>
            <person name="Akashi K."/>
            <person name="Yoshida K."/>
            <person name="Kuwano M."/>
            <person name="Kajikawa M."/>
            <person name="Yoshimura K."/>
            <person name="Hoshiyasu S."/>
            <person name="Inagaki N."/>
            <person name="Yokota A."/>
        </authorList>
    </citation>
    <scope>NUCLEOTIDE SEQUENCE</scope>
</reference>
<evidence type="ECO:0000256" key="1">
    <source>
        <dbReference type="ARBA" id="ARBA00023016"/>
    </source>
</evidence>
<evidence type="ECO:0000259" key="5">
    <source>
        <dbReference type="PROSITE" id="PS01031"/>
    </source>
</evidence>
<dbReference type="Gene3D" id="2.60.40.790">
    <property type="match status" value="1"/>
</dbReference>
<dbReference type="PANTHER" id="PTHR11527">
    <property type="entry name" value="HEAT-SHOCK PROTEIN 20 FAMILY MEMBER"/>
    <property type="match status" value="1"/>
</dbReference>
<comment type="similarity">
    <text evidence="2 3">Belongs to the small heat shock protein (HSP20) family.</text>
</comment>
<evidence type="ECO:0000259" key="6">
    <source>
        <dbReference type="PROSITE" id="PS51203"/>
    </source>
</evidence>
<dbReference type="Pfam" id="PF00011">
    <property type="entry name" value="HSP20"/>
    <property type="match status" value="1"/>
</dbReference>
<dbReference type="InterPro" id="IPR007052">
    <property type="entry name" value="CS_dom"/>
</dbReference>
<dbReference type="InterPro" id="IPR002068">
    <property type="entry name" value="A-crystallin/Hsp20_dom"/>
</dbReference>
<keyword evidence="4" id="KW-0732">Signal</keyword>
<feature type="signal peptide" evidence="4">
    <location>
        <begin position="1"/>
        <end position="26"/>
    </location>
</feature>
<dbReference type="AlphaFoldDB" id="H6TB46"/>
<dbReference type="GO" id="GO:0006950">
    <property type="term" value="P:response to stress"/>
    <property type="evidence" value="ECO:0007669"/>
    <property type="project" value="UniProtKB-ARBA"/>
</dbReference>
<dbReference type="SUPFAM" id="SSF49764">
    <property type="entry name" value="HSP20-like chaperones"/>
    <property type="match status" value="1"/>
</dbReference>
<dbReference type="CDD" id="cd06472">
    <property type="entry name" value="ACD_ScHsp26_like"/>
    <property type="match status" value="1"/>
</dbReference>
<dbReference type="PROSITE" id="PS51203">
    <property type="entry name" value="CS"/>
    <property type="match status" value="1"/>
</dbReference>
<feature type="domain" description="CS" evidence="6">
    <location>
        <begin position="58"/>
        <end position="166"/>
    </location>
</feature>
<dbReference type="InterPro" id="IPR031107">
    <property type="entry name" value="Small_HSP"/>
</dbReference>
<accession>H6TB46</accession>
<evidence type="ECO:0000256" key="4">
    <source>
        <dbReference type="SAM" id="SignalP"/>
    </source>
</evidence>
<name>H6TB46_CITLA</name>